<proteinExistence type="predicted"/>
<dbReference type="EMBL" id="RQGG01000033">
    <property type="protein sequence ID" value="TGL50809.1"/>
    <property type="molecule type" value="Genomic_DNA"/>
</dbReference>
<name>A0A4R9JNZ2_9LEPT</name>
<accession>A0A4R9JNZ2</accession>
<evidence type="ECO:0000313" key="2">
    <source>
        <dbReference type="Proteomes" id="UP000297609"/>
    </source>
</evidence>
<comment type="caution">
    <text evidence="1">The sequence shown here is derived from an EMBL/GenBank/DDBJ whole genome shotgun (WGS) entry which is preliminary data.</text>
</comment>
<evidence type="ECO:0000313" key="1">
    <source>
        <dbReference type="EMBL" id="TGL50809.1"/>
    </source>
</evidence>
<keyword evidence="2" id="KW-1185">Reference proteome</keyword>
<dbReference type="Proteomes" id="UP000297609">
    <property type="component" value="Unassembled WGS sequence"/>
</dbReference>
<dbReference type="RefSeq" id="WP_135620037.1">
    <property type="nucleotide sequence ID" value="NZ_RQGG01000033.1"/>
</dbReference>
<reference evidence="1" key="1">
    <citation type="journal article" date="2019" name="PLoS Negl. Trop. Dis.">
        <title>Revisiting the worldwide diversity of Leptospira species in the environment.</title>
        <authorList>
            <person name="Vincent A.T."/>
            <person name="Schiettekatte O."/>
            <person name="Bourhy P."/>
            <person name="Veyrier F.J."/>
            <person name="Picardeau M."/>
        </authorList>
    </citation>
    <scope>NUCLEOTIDE SEQUENCE [LARGE SCALE GENOMIC DNA]</scope>
    <source>
        <strain evidence="1">201702454</strain>
    </source>
</reference>
<sequence>MKILFQILLPFCFIFKCNFNEVNLHKSIPITKDMILIIDVYDEFPNSSDPKEFRDRIEKVIQKINRRYNPSLVFIDNLFNDNKLDTDAFAKSININGNLILPYSLDYSEAYSNQTEEVLIKLKEKFPNQKKYAETGDYLFNKIILPTNPILQNTFAFCGNFYDRSEETEEIKSILAVVSFQEYFLNTCTLVLANEFLKKYQFKIFYDPYSNKFIARSKKKDEYQKTINLSKKSLFQDNYFLEIKFETFPTITNSEFLLEEELIIPENTIIIINTTNFTLKIPKNKSMPSVQVLASQIFSLVHSLNETISK</sequence>
<dbReference type="AlphaFoldDB" id="A0A4R9JNZ2"/>
<protein>
    <submittedName>
        <fullName evidence="1">Uncharacterized protein</fullName>
    </submittedName>
</protein>
<organism evidence="1 2">
    <name type="scientific">Leptospira kemamanensis</name>
    <dbReference type="NCBI Taxonomy" id="2484942"/>
    <lineage>
        <taxon>Bacteria</taxon>
        <taxon>Pseudomonadati</taxon>
        <taxon>Spirochaetota</taxon>
        <taxon>Spirochaetia</taxon>
        <taxon>Leptospirales</taxon>
        <taxon>Leptospiraceae</taxon>
        <taxon>Leptospira</taxon>
    </lineage>
</organism>
<gene>
    <name evidence="1" type="ORF">EHQ59_12715</name>
</gene>